<keyword evidence="6" id="KW-1185">Reference proteome</keyword>
<dbReference type="InterPro" id="IPR041988">
    <property type="entry name" value="Ribosomal_uL24_KOW"/>
</dbReference>
<dbReference type="Gene3D" id="2.30.30.30">
    <property type="match status" value="1"/>
</dbReference>
<dbReference type="KEGG" id="phet:94290727"/>
<dbReference type="RefSeq" id="XP_067756671.1">
    <property type="nucleotide sequence ID" value="XM_067900650.1"/>
</dbReference>
<dbReference type="GO" id="GO:0005840">
    <property type="term" value="C:ribosome"/>
    <property type="evidence" value="ECO:0007669"/>
    <property type="project" value="UniProtKB-KW"/>
</dbReference>
<feature type="compositionally biased region" description="Polar residues" evidence="4">
    <location>
        <begin position="515"/>
        <end position="524"/>
    </location>
</feature>
<dbReference type="InterPro" id="IPR014722">
    <property type="entry name" value="Rib_uL2_dom2"/>
</dbReference>
<evidence type="ECO:0000313" key="6">
    <source>
        <dbReference type="Proteomes" id="UP000674318"/>
    </source>
</evidence>
<evidence type="ECO:0000256" key="2">
    <source>
        <dbReference type="ARBA" id="ARBA00022980"/>
    </source>
</evidence>
<comment type="caution">
    <text evidence="5">The sequence shown here is derived from an EMBL/GenBank/DDBJ whole genome shotgun (WGS) entry which is preliminary data.</text>
</comment>
<dbReference type="CDD" id="cd06089">
    <property type="entry name" value="KOW_RPL26"/>
    <property type="match status" value="1"/>
</dbReference>
<proteinExistence type="inferred from homology"/>
<evidence type="ECO:0000256" key="1">
    <source>
        <dbReference type="ARBA" id="ARBA00010618"/>
    </source>
</evidence>
<dbReference type="AlphaFoldDB" id="A0A836I4Q5"/>
<dbReference type="OrthoDB" id="359154at2759"/>
<dbReference type="InterPro" id="IPR008991">
    <property type="entry name" value="Translation_prot_SH3-like_sf"/>
</dbReference>
<evidence type="ECO:0000256" key="4">
    <source>
        <dbReference type="SAM" id="MobiDB-lite"/>
    </source>
</evidence>
<dbReference type="GO" id="GO:0003723">
    <property type="term" value="F:RNA binding"/>
    <property type="evidence" value="ECO:0007669"/>
    <property type="project" value="InterPro"/>
</dbReference>
<feature type="region of interest" description="Disordered" evidence="4">
    <location>
        <begin position="479"/>
        <end position="524"/>
    </location>
</feature>
<dbReference type="GO" id="GO:0003735">
    <property type="term" value="F:structural constituent of ribosome"/>
    <property type="evidence" value="ECO:0007669"/>
    <property type="project" value="InterPro"/>
</dbReference>
<protein>
    <submittedName>
        <fullName evidence="5">Uncharacterized protein</fullName>
    </submittedName>
</protein>
<evidence type="ECO:0000313" key="5">
    <source>
        <dbReference type="EMBL" id="KAG5502899.1"/>
    </source>
</evidence>
<organism evidence="5 6">
    <name type="scientific">Porcisia hertigi</name>
    <dbReference type="NCBI Taxonomy" id="2761500"/>
    <lineage>
        <taxon>Eukaryota</taxon>
        <taxon>Discoba</taxon>
        <taxon>Euglenozoa</taxon>
        <taxon>Kinetoplastea</taxon>
        <taxon>Metakinetoplastina</taxon>
        <taxon>Trypanosomatida</taxon>
        <taxon>Trypanosomatidae</taxon>
        <taxon>Leishmaniinae</taxon>
        <taxon>Porcisia</taxon>
    </lineage>
</organism>
<dbReference type="Proteomes" id="UP000674318">
    <property type="component" value="Unassembled WGS sequence"/>
</dbReference>
<keyword evidence="2" id="KW-0689">Ribosomal protein</keyword>
<name>A0A836I4Q5_9TRYP</name>
<gene>
    <name evidence="5" type="ORF">JKF63_04670</name>
</gene>
<dbReference type="GO" id="GO:1990904">
    <property type="term" value="C:ribonucleoprotein complex"/>
    <property type="evidence" value="ECO:0007669"/>
    <property type="project" value="UniProtKB-KW"/>
</dbReference>
<evidence type="ECO:0000256" key="3">
    <source>
        <dbReference type="ARBA" id="ARBA00023274"/>
    </source>
</evidence>
<dbReference type="GO" id="GO:0006412">
    <property type="term" value="P:translation"/>
    <property type="evidence" value="ECO:0007669"/>
    <property type="project" value="InterPro"/>
</dbReference>
<reference evidence="5 6" key="1">
    <citation type="submission" date="2021-02" db="EMBL/GenBank/DDBJ databases">
        <title>Porcisia hertigi Genome sequencing and assembly.</title>
        <authorList>
            <person name="Almutairi H."/>
            <person name="Gatherer D."/>
        </authorList>
    </citation>
    <scope>NUCLEOTIDE SEQUENCE [LARGE SCALE GENOMIC DNA]</scope>
    <source>
        <strain evidence="5 6">C119</strain>
    </source>
</reference>
<dbReference type="SUPFAM" id="SSF50104">
    <property type="entry name" value="Translation proteins SH3-like domain"/>
    <property type="match status" value="1"/>
</dbReference>
<dbReference type="FunFam" id="2.30.30.30:FF:000071">
    <property type="entry name" value="Ribosomal protein L24/L26-like protein"/>
    <property type="match status" value="1"/>
</dbReference>
<sequence length="524" mass="59142">MTQPSPPVSEKAITRLPQYFPTSCKQCAMQTDSFFRCFEKHAVMMHEHDVATAKASLQHCQPELREYMTCMEKYLARKDKPWWKLLKAYNVSPNLLRRPKVKPGLLNGIYTDEKVDLRDRERLELVESIRHPKERDFYQDHTYHNQWIARDLEAHQKTQIAGRYPYFSPNYEINPWIWYPGDTVEVVSGEGAGQRGAIIAVVKYKNEILVQNVNVRDVVIPASETRPEQVVQREHPISVLRVRHVDPSTNQLCHLDIVKVRNKETGELEERRISLESGALLPIPAPEETVEAGDPLKDTAIQDADEDTYDQQKEMPLLVARRLQAMENYFVDSLRKSYEYHKALQERNAEDMQAFQKDVLVRATEKLAVAAAVAGRGGVLGADSQAATAVQESAQAGDAEKDVVDSTLTPEMVVSEVLKSEQQFHSRAAAPQLPAWWEKMINSYVSVLEEEEATLEAEAAAQARAAEADRRAEHLMAGATAEAGRSMADEATIESKVSEFDDDEEDGDLDENIVANDQSQPSQA</sequence>
<feature type="compositionally biased region" description="Acidic residues" evidence="4">
    <location>
        <begin position="500"/>
        <end position="511"/>
    </location>
</feature>
<dbReference type="PROSITE" id="PS01108">
    <property type="entry name" value="RIBOSOMAL_L24"/>
    <property type="match status" value="1"/>
</dbReference>
<dbReference type="PANTHER" id="PTHR12903">
    <property type="entry name" value="MITOCHONDRIAL RIBOSOMAL PROTEIN L24"/>
    <property type="match status" value="1"/>
</dbReference>
<comment type="similarity">
    <text evidence="1">Belongs to the universal ribosomal protein uL24 family.</text>
</comment>
<dbReference type="GeneID" id="94290727"/>
<dbReference type="InterPro" id="IPR003256">
    <property type="entry name" value="Ribosomal_uL24"/>
</dbReference>
<keyword evidence="3" id="KW-0687">Ribonucleoprotein</keyword>
<accession>A0A836I4Q5</accession>
<dbReference type="InterPro" id="IPR005825">
    <property type="entry name" value="Ribosomal_uL24_CS"/>
</dbReference>
<dbReference type="EMBL" id="JAFJZO010000025">
    <property type="protein sequence ID" value="KAG5502899.1"/>
    <property type="molecule type" value="Genomic_DNA"/>
</dbReference>